<dbReference type="EC" id="3.4.21.89" evidence="4 6"/>
<evidence type="ECO:0000313" key="9">
    <source>
        <dbReference type="Proteomes" id="UP000004431"/>
    </source>
</evidence>
<organism evidence="8 9">
    <name type="scientific">Fannyhessea vaginae PB189-T1-4</name>
    <dbReference type="NCBI Taxonomy" id="866774"/>
    <lineage>
        <taxon>Bacteria</taxon>
        <taxon>Bacillati</taxon>
        <taxon>Actinomycetota</taxon>
        <taxon>Coriobacteriia</taxon>
        <taxon>Coriobacteriales</taxon>
        <taxon>Atopobiaceae</taxon>
        <taxon>Fannyhessea</taxon>
    </lineage>
</organism>
<gene>
    <name evidence="8" type="primary">lepB</name>
    <name evidence="8" type="ORF">HMPREF9248_0178</name>
</gene>
<evidence type="ECO:0000256" key="1">
    <source>
        <dbReference type="ARBA" id="ARBA00000677"/>
    </source>
</evidence>
<evidence type="ECO:0000259" key="7">
    <source>
        <dbReference type="Pfam" id="PF10502"/>
    </source>
</evidence>
<keyword evidence="5 6" id="KW-0378">Hydrolase</keyword>
<accession>A0ABN0AYV9</accession>
<dbReference type="PRINTS" id="PR00727">
    <property type="entry name" value="LEADERPTASE"/>
</dbReference>
<dbReference type="RefSeq" id="WP_006304589.1">
    <property type="nucleotide sequence ID" value="NZ_AEDQ01000030.1"/>
</dbReference>
<dbReference type="PANTHER" id="PTHR43390:SF1">
    <property type="entry name" value="CHLOROPLAST PROCESSING PEPTIDASE"/>
    <property type="match status" value="1"/>
</dbReference>
<keyword evidence="6" id="KW-1133">Transmembrane helix</keyword>
<dbReference type="Pfam" id="PF10502">
    <property type="entry name" value="Peptidase_S26"/>
    <property type="match status" value="1"/>
</dbReference>
<keyword evidence="9" id="KW-1185">Reference proteome</keyword>
<feature type="transmembrane region" description="Helical" evidence="6">
    <location>
        <begin position="28"/>
        <end position="52"/>
    </location>
</feature>
<dbReference type="PROSITE" id="PS00761">
    <property type="entry name" value="SPASE_I_3"/>
    <property type="match status" value="1"/>
</dbReference>
<comment type="catalytic activity">
    <reaction evidence="1 6">
        <text>Cleavage of hydrophobic, N-terminal signal or leader sequences from secreted and periplasmic proteins.</text>
        <dbReference type="EC" id="3.4.21.89"/>
    </reaction>
</comment>
<dbReference type="NCBIfam" id="TIGR02227">
    <property type="entry name" value="sigpep_I_bact"/>
    <property type="match status" value="1"/>
</dbReference>
<keyword evidence="6" id="KW-0472">Membrane</keyword>
<keyword evidence="6" id="KW-0812">Transmembrane</keyword>
<dbReference type="Proteomes" id="UP000004431">
    <property type="component" value="Unassembled WGS sequence"/>
</dbReference>
<dbReference type="InterPro" id="IPR019758">
    <property type="entry name" value="Pept_S26A_signal_pept_1_CS"/>
</dbReference>
<feature type="domain" description="Peptidase S26" evidence="7">
    <location>
        <begin position="26"/>
        <end position="191"/>
    </location>
</feature>
<dbReference type="Gene3D" id="2.10.109.10">
    <property type="entry name" value="Umud Fragment, subunit A"/>
    <property type="match status" value="1"/>
</dbReference>
<dbReference type="InterPro" id="IPR019533">
    <property type="entry name" value="Peptidase_S26"/>
</dbReference>
<proteinExistence type="inferred from homology"/>
<evidence type="ECO:0000256" key="4">
    <source>
        <dbReference type="ARBA" id="ARBA00013208"/>
    </source>
</evidence>
<evidence type="ECO:0000256" key="5">
    <source>
        <dbReference type="ARBA" id="ARBA00022801"/>
    </source>
</evidence>
<reference evidence="8 9" key="1">
    <citation type="submission" date="2010-08" db="EMBL/GenBank/DDBJ databases">
        <authorList>
            <person name="Durkin A.S."/>
            <person name="Madupu R."/>
            <person name="Torralba M."/>
            <person name="Gillis M."/>
            <person name="Methe B."/>
            <person name="Sutton G."/>
            <person name="Nelson K.E."/>
        </authorList>
    </citation>
    <scope>NUCLEOTIDE SEQUENCE [LARGE SCALE GENOMIC DNA]</scope>
    <source>
        <strain evidence="8 9">PB189-T1-4</strain>
    </source>
</reference>
<dbReference type="GO" id="GO:0009003">
    <property type="term" value="F:signal peptidase activity"/>
    <property type="evidence" value="ECO:0007669"/>
    <property type="project" value="UniProtKB-EC"/>
</dbReference>
<evidence type="ECO:0000313" key="8">
    <source>
        <dbReference type="EMBL" id="EFL43726.1"/>
    </source>
</evidence>
<dbReference type="PANTHER" id="PTHR43390">
    <property type="entry name" value="SIGNAL PEPTIDASE I"/>
    <property type="match status" value="1"/>
</dbReference>
<protein>
    <recommendedName>
        <fullName evidence="4 6">Signal peptidase I</fullName>
        <ecNumber evidence="4 6">3.4.21.89</ecNumber>
    </recommendedName>
</protein>
<evidence type="ECO:0000256" key="2">
    <source>
        <dbReference type="ARBA" id="ARBA00004401"/>
    </source>
</evidence>
<dbReference type="SUPFAM" id="SSF51306">
    <property type="entry name" value="LexA/Signal peptidase"/>
    <property type="match status" value="1"/>
</dbReference>
<dbReference type="InterPro" id="IPR000223">
    <property type="entry name" value="Pept_S26A_signal_pept_1"/>
</dbReference>
<comment type="subcellular location">
    <subcellularLocation>
        <location evidence="2">Cell membrane</location>
        <topology evidence="2">Single-pass type II membrane protein</topology>
    </subcellularLocation>
    <subcellularLocation>
        <location evidence="6">Membrane</location>
        <topology evidence="6">Single-pass type II membrane protein</topology>
    </subcellularLocation>
</comment>
<dbReference type="CDD" id="cd06530">
    <property type="entry name" value="S26_SPase_I"/>
    <property type="match status" value="1"/>
</dbReference>
<sequence length="199" mass="22131">MKLFGSHSNHVQTLDELDRESRLGVKDWIITIICTVIAVVLIRTFVGEVYLVPSGSMLQTVHEQDRLLGEKISYRFRTPQKGDVITFNDPSGTGHTLLKRVIATEGQTVDLRDGKVVVDGKELQEPYTSGKPSEPIENQGIGPNGKISYPFVVPKGQLWVMGDNRTNSLDSRYFGAVPISQVSSHAVWTIWPPASWKTL</sequence>
<evidence type="ECO:0000256" key="6">
    <source>
        <dbReference type="RuleBase" id="RU362042"/>
    </source>
</evidence>
<name>A0ABN0AYV9_9ACTN</name>
<comment type="similarity">
    <text evidence="3 6">Belongs to the peptidase S26 family.</text>
</comment>
<dbReference type="InterPro" id="IPR036286">
    <property type="entry name" value="LexA/Signal_pep-like_sf"/>
</dbReference>
<keyword evidence="6" id="KW-0645">Protease</keyword>
<evidence type="ECO:0000256" key="3">
    <source>
        <dbReference type="ARBA" id="ARBA00009370"/>
    </source>
</evidence>
<dbReference type="EMBL" id="AEDQ01000030">
    <property type="protein sequence ID" value="EFL43726.1"/>
    <property type="molecule type" value="Genomic_DNA"/>
</dbReference>
<comment type="caution">
    <text evidence="8">The sequence shown here is derived from an EMBL/GenBank/DDBJ whole genome shotgun (WGS) entry which is preliminary data.</text>
</comment>